<evidence type="ECO:0000259" key="1">
    <source>
        <dbReference type="Pfam" id="PF20150"/>
    </source>
</evidence>
<sequence>MASTHLDAFPSFPELPPEIQDLIWDCAAEGPTCPAAHFAAREEIVFEESAMIEPPKPPRKFPTLPSIAVLIRATPPRDLATQPTQLSALLRTSRAARRAALRRRDAWGPARALQLYGADRNTRKAAFQRVHAIPRADTSCGRQPETVVDIPSLWIDADRDLVILNSSWQRVSSFPRRRRIRSWPVQRAILISPSDLEEKSFGTSASERITPKALQIRRLNLNQAFREPIAKSPFSQVPKRFQRGSREFFVFSWQEIEEWLVLSGALSSLAHSVMMARVSEDRPCQRISCGDGNCEHRPIRAWRFMS</sequence>
<dbReference type="EMBL" id="WIGO01000025">
    <property type="protein sequence ID" value="KAF6837452.1"/>
    <property type="molecule type" value="Genomic_DNA"/>
</dbReference>
<gene>
    <name evidence="2" type="ORF">CPLU01_03076</name>
</gene>
<dbReference type="AlphaFoldDB" id="A0A8H6NKY2"/>
<reference evidence="2" key="1">
    <citation type="journal article" date="2020" name="Phytopathology">
        <title>Genome Sequence Resources of Colletotrichum truncatum, C. plurivorum, C. musicola, and C. sojae: Four Species Pathogenic to Soybean (Glycine max).</title>
        <authorList>
            <person name="Rogerio F."/>
            <person name="Boufleur T.R."/>
            <person name="Ciampi-Guillardi M."/>
            <person name="Sukno S.A."/>
            <person name="Thon M.R."/>
            <person name="Massola Junior N.S."/>
            <person name="Baroncelli R."/>
        </authorList>
    </citation>
    <scope>NUCLEOTIDE SEQUENCE</scope>
    <source>
        <strain evidence="2">LFN00145</strain>
    </source>
</reference>
<proteinExistence type="predicted"/>
<dbReference type="InterPro" id="IPR045518">
    <property type="entry name" value="2EXR"/>
</dbReference>
<keyword evidence="3" id="KW-1185">Reference proteome</keyword>
<comment type="caution">
    <text evidence="2">The sequence shown here is derived from an EMBL/GenBank/DDBJ whole genome shotgun (WGS) entry which is preliminary data.</text>
</comment>
<accession>A0A8H6NKY2</accession>
<organism evidence="2 3">
    <name type="scientific">Colletotrichum plurivorum</name>
    <dbReference type="NCBI Taxonomy" id="2175906"/>
    <lineage>
        <taxon>Eukaryota</taxon>
        <taxon>Fungi</taxon>
        <taxon>Dikarya</taxon>
        <taxon>Ascomycota</taxon>
        <taxon>Pezizomycotina</taxon>
        <taxon>Sordariomycetes</taxon>
        <taxon>Hypocreomycetidae</taxon>
        <taxon>Glomerellales</taxon>
        <taxon>Glomerellaceae</taxon>
        <taxon>Colletotrichum</taxon>
        <taxon>Colletotrichum orchidearum species complex</taxon>
    </lineage>
</organism>
<evidence type="ECO:0000313" key="3">
    <source>
        <dbReference type="Proteomes" id="UP000654918"/>
    </source>
</evidence>
<dbReference type="Proteomes" id="UP000654918">
    <property type="component" value="Unassembled WGS sequence"/>
</dbReference>
<dbReference type="Pfam" id="PF20150">
    <property type="entry name" value="2EXR"/>
    <property type="match status" value="1"/>
</dbReference>
<feature type="domain" description="2EXR" evidence="1">
    <location>
        <begin position="9"/>
        <end position="103"/>
    </location>
</feature>
<name>A0A8H6NKY2_9PEZI</name>
<evidence type="ECO:0000313" key="2">
    <source>
        <dbReference type="EMBL" id="KAF6837452.1"/>
    </source>
</evidence>
<protein>
    <recommendedName>
        <fullName evidence="1">2EXR domain-containing protein</fullName>
    </recommendedName>
</protein>